<name>A0A839Y5Q1_9ACTN</name>
<dbReference type="PANTHER" id="PTHR12526:SF595">
    <property type="entry name" value="BLL5217 PROTEIN"/>
    <property type="match status" value="1"/>
</dbReference>
<feature type="domain" description="Glycosyltransferase subfamily 4-like N-terminal" evidence="5">
    <location>
        <begin position="50"/>
        <end position="178"/>
    </location>
</feature>
<dbReference type="Gene3D" id="3.40.50.2000">
    <property type="entry name" value="Glycogen Phosphorylase B"/>
    <property type="match status" value="2"/>
</dbReference>
<dbReference type="Pfam" id="PF00534">
    <property type="entry name" value="Glycos_transf_1"/>
    <property type="match status" value="1"/>
</dbReference>
<evidence type="ECO:0000259" key="4">
    <source>
        <dbReference type="Pfam" id="PF00534"/>
    </source>
</evidence>
<feature type="domain" description="Glycosyl transferase family 1" evidence="4">
    <location>
        <begin position="223"/>
        <end position="368"/>
    </location>
</feature>
<dbReference type="RefSeq" id="WP_281371726.1">
    <property type="nucleotide sequence ID" value="NZ_JACIBU010000001.1"/>
</dbReference>
<gene>
    <name evidence="6" type="ORF">FHX36_000808</name>
</gene>
<sequence>MRPGAPHRPTARTRSVHVRPLPAAVPSPRGPRLRLLMDAGPWLAVPPDGYGGLENVVATLTTELRRRGHEVVLATVGESRLPSDGRVSAFAQGQFGRLADSYADAAGVATTHALAVVDEVRRQASAGTPFDLVHTHLQVVGPALLAALGPEAPPALHTLHWDLHRNAEFYAAFDGRDRVFFAGVSRSQVARGPAALRRQTLGAVPLAVPLPAGPPLPRTARADFVLVLSRLCAAKGVDTAVRACRAAGIPLVLAGPVGPYRDRAELDAALADPARTGPEHPDVAWFTEHVAPYVDGDRVRWVGTVSGPAKEDLLRRARAVLTPVRWPEPGGTAVCEALAAGTPVVAMALGCLPSLVDDGVTGFLAADEVGFTAALSRLDELDPEACAADARRRFSPAVMADGYERLYAQVLRQAATAGRRPPRSVPAYRG</sequence>
<evidence type="ECO:0000259" key="5">
    <source>
        <dbReference type="Pfam" id="PF13439"/>
    </source>
</evidence>
<dbReference type="Pfam" id="PF13439">
    <property type="entry name" value="Glyco_transf_4"/>
    <property type="match status" value="1"/>
</dbReference>
<dbReference type="InterPro" id="IPR028098">
    <property type="entry name" value="Glyco_trans_4-like_N"/>
</dbReference>
<dbReference type="SUPFAM" id="SSF53756">
    <property type="entry name" value="UDP-Glycosyltransferase/glycogen phosphorylase"/>
    <property type="match status" value="1"/>
</dbReference>
<feature type="region of interest" description="Disordered" evidence="3">
    <location>
        <begin position="1"/>
        <end position="25"/>
    </location>
</feature>
<organism evidence="6 7">
    <name type="scientific">Modestobacter versicolor</name>
    <dbReference type="NCBI Taxonomy" id="429133"/>
    <lineage>
        <taxon>Bacteria</taxon>
        <taxon>Bacillati</taxon>
        <taxon>Actinomycetota</taxon>
        <taxon>Actinomycetes</taxon>
        <taxon>Geodermatophilales</taxon>
        <taxon>Geodermatophilaceae</taxon>
        <taxon>Modestobacter</taxon>
    </lineage>
</organism>
<keyword evidence="1" id="KW-0328">Glycosyltransferase</keyword>
<dbReference type="InterPro" id="IPR001296">
    <property type="entry name" value="Glyco_trans_1"/>
</dbReference>
<protein>
    <submittedName>
        <fullName evidence="6">Glycosyltransferase involved in cell wall biosynthesis</fullName>
    </submittedName>
</protein>
<comment type="caution">
    <text evidence="6">The sequence shown here is derived from an EMBL/GenBank/DDBJ whole genome shotgun (WGS) entry which is preliminary data.</text>
</comment>
<evidence type="ECO:0000313" key="7">
    <source>
        <dbReference type="Proteomes" id="UP000580718"/>
    </source>
</evidence>
<evidence type="ECO:0000256" key="2">
    <source>
        <dbReference type="ARBA" id="ARBA00022679"/>
    </source>
</evidence>
<dbReference type="AlphaFoldDB" id="A0A839Y5Q1"/>
<reference evidence="6 7" key="1">
    <citation type="submission" date="2020-08" db="EMBL/GenBank/DDBJ databases">
        <title>Sequencing the genomes of 1000 actinobacteria strains.</title>
        <authorList>
            <person name="Klenk H.-P."/>
        </authorList>
    </citation>
    <scope>NUCLEOTIDE SEQUENCE [LARGE SCALE GENOMIC DNA]</scope>
    <source>
        <strain evidence="6 7">DSM 16678</strain>
    </source>
</reference>
<dbReference type="Proteomes" id="UP000580718">
    <property type="component" value="Unassembled WGS sequence"/>
</dbReference>
<evidence type="ECO:0000313" key="6">
    <source>
        <dbReference type="EMBL" id="MBB3675073.1"/>
    </source>
</evidence>
<dbReference type="PANTHER" id="PTHR12526">
    <property type="entry name" value="GLYCOSYLTRANSFERASE"/>
    <property type="match status" value="1"/>
</dbReference>
<dbReference type="EMBL" id="JACIBU010000001">
    <property type="protein sequence ID" value="MBB3675073.1"/>
    <property type="molecule type" value="Genomic_DNA"/>
</dbReference>
<evidence type="ECO:0000256" key="3">
    <source>
        <dbReference type="SAM" id="MobiDB-lite"/>
    </source>
</evidence>
<dbReference type="GO" id="GO:0016757">
    <property type="term" value="F:glycosyltransferase activity"/>
    <property type="evidence" value="ECO:0007669"/>
    <property type="project" value="UniProtKB-KW"/>
</dbReference>
<accession>A0A839Y5Q1</accession>
<proteinExistence type="predicted"/>
<keyword evidence="2 6" id="KW-0808">Transferase</keyword>
<evidence type="ECO:0000256" key="1">
    <source>
        <dbReference type="ARBA" id="ARBA00022676"/>
    </source>
</evidence>